<dbReference type="PANTHER" id="PTHR36842:SF1">
    <property type="entry name" value="PROTEIN TOLB"/>
    <property type="match status" value="1"/>
</dbReference>
<dbReference type="RefSeq" id="WP_379658835.1">
    <property type="nucleotide sequence ID" value="NZ_JBHTIV010000023.1"/>
</dbReference>
<organism evidence="2 3">
    <name type="scientific">Psychroflexus salinarum</name>
    <dbReference type="NCBI Taxonomy" id="546024"/>
    <lineage>
        <taxon>Bacteria</taxon>
        <taxon>Pseudomonadati</taxon>
        <taxon>Bacteroidota</taxon>
        <taxon>Flavobacteriia</taxon>
        <taxon>Flavobacteriales</taxon>
        <taxon>Flavobacteriaceae</taxon>
        <taxon>Psychroflexus</taxon>
    </lineage>
</organism>
<dbReference type="EMBL" id="JBHTIV010000023">
    <property type="protein sequence ID" value="MFD0933542.1"/>
    <property type="molecule type" value="Genomic_DNA"/>
</dbReference>
<evidence type="ECO:0000313" key="3">
    <source>
        <dbReference type="Proteomes" id="UP001597049"/>
    </source>
</evidence>
<dbReference type="InterPro" id="IPR011042">
    <property type="entry name" value="6-blade_b-propeller_TolB-like"/>
</dbReference>
<dbReference type="InterPro" id="IPR011659">
    <property type="entry name" value="WD40"/>
</dbReference>
<evidence type="ECO:0000256" key="1">
    <source>
        <dbReference type="ARBA" id="ARBA00009820"/>
    </source>
</evidence>
<proteinExistence type="inferred from homology"/>
<accession>A0ABW3GTE2</accession>
<protein>
    <submittedName>
        <fullName evidence="2">TolB family protein</fullName>
    </submittedName>
</protein>
<evidence type="ECO:0000313" key="2">
    <source>
        <dbReference type="EMBL" id="MFD0933542.1"/>
    </source>
</evidence>
<sequence>MSVNKEEQINSILEIYDLTAHKREVIYSEIGHFEAPNWSRNDEYLLLNSDGHLFKLGLKSREKKNVDTGFAKDLNNDHGISPDGTQIVISSADEVPAKDKEQWLTSKIYLLPASGGAPEIVTPKDPSFWHGWSPDAKTLVYTAKRNDSFDIYSIGLNGGEEIRLTDGKWLDDGPDYSHDGKYIYYNSMRSGSMEIWRMNADGSQKIQLTNDVYSNWFPHPSPDGSSFVFLSYLKNQGDAHPPMKKVALRLYDLETKTITTLCKFTGGQGSINVPSWSPDGKRFAFVSYEEN</sequence>
<gene>
    <name evidence="2" type="ORF">ACFQ0R_13130</name>
</gene>
<dbReference type="SUPFAM" id="SSF82171">
    <property type="entry name" value="DPP6 N-terminal domain-like"/>
    <property type="match status" value="1"/>
</dbReference>
<dbReference type="Pfam" id="PF07676">
    <property type="entry name" value="PD40"/>
    <property type="match status" value="3"/>
</dbReference>
<dbReference type="PANTHER" id="PTHR36842">
    <property type="entry name" value="PROTEIN TOLB HOMOLOG"/>
    <property type="match status" value="1"/>
</dbReference>
<reference evidence="3" key="1">
    <citation type="journal article" date="2019" name="Int. J. Syst. Evol. Microbiol.">
        <title>The Global Catalogue of Microorganisms (GCM) 10K type strain sequencing project: providing services to taxonomists for standard genome sequencing and annotation.</title>
        <authorList>
            <consortium name="The Broad Institute Genomics Platform"/>
            <consortium name="The Broad Institute Genome Sequencing Center for Infectious Disease"/>
            <person name="Wu L."/>
            <person name="Ma J."/>
        </authorList>
    </citation>
    <scope>NUCLEOTIDE SEQUENCE [LARGE SCALE GENOMIC DNA]</scope>
    <source>
        <strain evidence="3">CCUG 56752</strain>
    </source>
</reference>
<name>A0ABW3GTE2_9FLAO</name>
<comment type="caution">
    <text evidence="2">The sequence shown here is derived from an EMBL/GenBank/DDBJ whole genome shotgun (WGS) entry which is preliminary data.</text>
</comment>
<dbReference type="Gene3D" id="2.120.10.30">
    <property type="entry name" value="TolB, C-terminal domain"/>
    <property type="match status" value="1"/>
</dbReference>
<comment type="similarity">
    <text evidence="1">Belongs to the TolB family.</text>
</comment>
<keyword evidence="3" id="KW-1185">Reference proteome</keyword>
<dbReference type="Proteomes" id="UP001597049">
    <property type="component" value="Unassembled WGS sequence"/>
</dbReference>